<dbReference type="STRING" id="106004.A0A1Y2FWT4"/>
<dbReference type="InterPro" id="IPR015075">
    <property type="entry name" value="AtaL"/>
</dbReference>
<proteinExistence type="predicted"/>
<dbReference type="AlphaFoldDB" id="A0A1Y2FWT4"/>
<dbReference type="EMBL" id="MCGR01000010">
    <property type="protein sequence ID" value="ORY88480.1"/>
    <property type="molecule type" value="Genomic_DNA"/>
</dbReference>
<evidence type="ECO:0008006" key="3">
    <source>
        <dbReference type="Google" id="ProtNLM"/>
    </source>
</evidence>
<comment type="caution">
    <text evidence="1">The sequence shown here is derived from an EMBL/GenBank/DDBJ whole genome shotgun (WGS) entry which is preliminary data.</text>
</comment>
<dbReference type="InParanoid" id="A0A1Y2FWT4"/>
<dbReference type="SUPFAM" id="SSF55961">
    <property type="entry name" value="Bet v1-like"/>
    <property type="match status" value="1"/>
</dbReference>
<accession>A0A1Y2FWT4</accession>
<protein>
    <recommendedName>
        <fullName evidence="3">DUF1857-domain-containing protein</fullName>
    </recommendedName>
</protein>
<dbReference type="Proteomes" id="UP000193467">
    <property type="component" value="Unassembled WGS sequence"/>
</dbReference>
<dbReference type="Gene3D" id="3.30.530.20">
    <property type="match status" value="1"/>
</dbReference>
<evidence type="ECO:0000313" key="1">
    <source>
        <dbReference type="EMBL" id="ORY88480.1"/>
    </source>
</evidence>
<sequence>MASFAATVLINPEGASPVLTEEQVWRGLQFKGRNPKEFVPMITSAEVLKETDEGSKYTRKVSFGGSPPINETIQEYEPSMVYFEMETGTRVTNVVSYNEKDELLLTFTFSNGIPGIQGDRPSSKELNGKIGAAVAHSVEVIRKMVQEGKL</sequence>
<reference evidence="1 2" key="1">
    <citation type="submission" date="2016-07" db="EMBL/GenBank/DDBJ databases">
        <title>Pervasive Adenine N6-methylation of Active Genes in Fungi.</title>
        <authorList>
            <consortium name="DOE Joint Genome Institute"/>
            <person name="Mondo S.J."/>
            <person name="Dannebaum R.O."/>
            <person name="Kuo R.C."/>
            <person name="Labutti K."/>
            <person name="Haridas S."/>
            <person name="Kuo A."/>
            <person name="Salamov A."/>
            <person name="Ahrendt S.R."/>
            <person name="Lipzen A."/>
            <person name="Sullivan W."/>
            <person name="Andreopoulos W.B."/>
            <person name="Clum A."/>
            <person name="Lindquist E."/>
            <person name="Daum C."/>
            <person name="Ramamoorthy G.K."/>
            <person name="Gryganskyi A."/>
            <person name="Culley D."/>
            <person name="Magnuson J.K."/>
            <person name="James T.Y."/>
            <person name="O'Malley M.A."/>
            <person name="Stajich J.E."/>
            <person name="Spatafora J.W."/>
            <person name="Visel A."/>
            <person name="Grigoriev I.V."/>
        </authorList>
    </citation>
    <scope>NUCLEOTIDE SEQUENCE [LARGE SCALE GENOMIC DNA]</scope>
    <source>
        <strain evidence="1 2">62-1032</strain>
    </source>
</reference>
<dbReference type="InterPro" id="IPR023393">
    <property type="entry name" value="START-like_dom_sf"/>
</dbReference>
<evidence type="ECO:0000313" key="2">
    <source>
        <dbReference type="Proteomes" id="UP000193467"/>
    </source>
</evidence>
<organism evidence="1 2">
    <name type="scientific">Leucosporidium creatinivorum</name>
    <dbReference type="NCBI Taxonomy" id="106004"/>
    <lineage>
        <taxon>Eukaryota</taxon>
        <taxon>Fungi</taxon>
        <taxon>Dikarya</taxon>
        <taxon>Basidiomycota</taxon>
        <taxon>Pucciniomycotina</taxon>
        <taxon>Microbotryomycetes</taxon>
        <taxon>Leucosporidiales</taxon>
        <taxon>Leucosporidium</taxon>
    </lineage>
</organism>
<dbReference type="Pfam" id="PF08982">
    <property type="entry name" value="AtaL"/>
    <property type="match status" value="1"/>
</dbReference>
<dbReference type="OrthoDB" id="2320332at2759"/>
<gene>
    <name evidence="1" type="ORF">BCR35DRAFT_289029</name>
</gene>
<name>A0A1Y2FWT4_9BASI</name>
<keyword evidence="2" id="KW-1185">Reference proteome</keyword>